<dbReference type="InterPro" id="IPR036165">
    <property type="entry name" value="YefM-like_sf"/>
</dbReference>
<dbReference type="RefSeq" id="WP_094336021.1">
    <property type="nucleotide sequence ID" value="NZ_NFIE01000027.1"/>
</dbReference>
<dbReference type="Gene3D" id="3.40.1620.10">
    <property type="entry name" value="YefM-like domain"/>
    <property type="match status" value="1"/>
</dbReference>
<dbReference type="SUPFAM" id="SSF143120">
    <property type="entry name" value="YefM-like"/>
    <property type="match status" value="1"/>
</dbReference>
<dbReference type="NCBIfam" id="TIGR01552">
    <property type="entry name" value="phd_fam"/>
    <property type="match status" value="1"/>
</dbReference>
<dbReference type="InterPro" id="IPR006442">
    <property type="entry name" value="Antitoxin_Phd/YefM"/>
</dbReference>
<organism evidence="3 4">
    <name type="scientific">[Collinsella] massiliensis</name>
    <dbReference type="NCBI Taxonomy" id="1232426"/>
    <lineage>
        <taxon>Bacteria</taxon>
        <taxon>Bacillati</taxon>
        <taxon>Actinomycetota</taxon>
        <taxon>Coriobacteriia</taxon>
        <taxon>Coriobacteriales</taxon>
        <taxon>Coriobacteriaceae</taxon>
        <taxon>Enorma</taxon>
    </lineage>
</organism>
<proteinExistence type="inferred from homology"/>
<dbReference type="Pfam" id="PF02604">
    <property type="entry name" value="PhdYeFM_antitox"/>
    <property type="match status" value="1"/>
</dbReference>
<comment type="caution">
    <text evidence="3">The sequence shown here is derived from an EMBL/GenBank/DDBJ whole genome shotgun (WGS) entry which is preliminary data.</text>
</comment>
<comment type="function">
    <text evidence="2">Antitoxin component of a type II toxin-antitoxin (TA) system.</text>
</comment>
<gene>
    <name evidence="3" type="ORF">B5G02_09360</name>
</gene>
<protein>
    <recommendedName>
        <fullName evidence="2">Antitoxin</fullName>
    </recommendedName>
</protein>
<name>A0A1Y3XHI0_9ACTN</name>
<dbReference type="OrthoDB" id="9795585at2"/>
<evidence type="ECO:0000313" key="4">
    <source>
        <dbReference type="Proteomes" id="UP000195781"/>
    </source>
</evidence>
<comment type="similarity">
    <text evidence="1 2">Belongs to the phD/YefM antitoxin family.</text>
</comment>
<reference evidence="4" key="1">
    <citation type="submission" date="2017-04" db="EMBL/GenBank/DDBJ databases">
        <title>Function of individual gut microbiota members based on whole genome sequencing of pure cultures obtained from chicken caecum.</title>
        <authorList>
            <person name="Medvecky M."/>
            <person name="Cejkova D."/>
            <person name="Polansky O."/>
            <person name="Karasova D."/>
            <person name="Kubasova T."/>
            <person name="Cizek A."/>
            <person name="Rychlik I."/>
        </authorList>
    </citation>
    <scope>NUCLEOTIDE SEQUENCE [LARGE SCALE GENOMIC DNA]</scope>
    <source>
        <strain evidence="4">An5</strain>
    </source>
</reference>
<evidence type="ECO:0000256" key="1">
    <source>
        <dbReference type="ARBA" id="ARBA00009981"/>
    </source>
</evidence>
<dbReference type="Proteomes" id="UP000195781">
    <property type="component" value="Unassembled WGS sequence"/>
</dbReference>
<evidence type="ECO:0000256" key="2">
    <source>
        <dbReference type="RuleBase" id="RU362080"/>
    </source>
</evidence>
<sequence>MPTVRPISDLQRNFGAIASECHETKRPVYLTKNGSASLVVMDAEEFDERYAAFDSLREHEERVQRAIARGYDDMLNGRTRTWAQAKADADRIRQARHGA</sequence>
<evidence type="ECO:0000313" key="3">
    <source>
        <dbReference type="EMBL" id="OUN85024.1"/>
    </source>
</evidence>
<keyword evidence="4" id="KW-1185">Reference proteome</keyword>
<dbReference type="AlphaFoldDB" id="A0A1Y3XHI0"/>
<accession>A0A1Y3XHI0</accession>
<dbReference type="EMBL" id="NFIE01000027">
    <property type="protein sequence ID" value="OUN85024.1"/>
    <property type="molecule type" value="Genomic_DNA"/>
</dbReference>